<dbReference type="InterPro" id="IPR016160">
    <property type="entry name" value="Ald_DH_CS_CYS"/>
</dbReference>
<dbReference type="GO" id="GO:0004029">
    <property type="term" value="F:aldehyde dehydrogenase (NAD+) activity"/>
    <property type="evidence" value="ECO:0007669"/>
    <property type="project" value="UniProtKB-EC"/>
</dbReference>
<gene>
    <name evidence="8" type="ORF">PCON_12681</name>
</gene>
<accession>U4L7D7</accession>
<evidence type="ECO:0000313" key="8">
    <source>
        <dbReference type="EMBL" id="CCX13088.1"/>
    </source>
</evidence>
<dbReference type="FunFam" id="3.40.309.10:FF:000012">
    <property type="entry name" value="Betaine aldehyde dehydrogenase"/>
    <property type="match status" value="1"/>
</dbReference>
<dbReference type="Pfam" id="PF00171">
    <property type="entry name" value="Aldedh"/>
    <property type="match status" value="1"/>
</dbReference>
<dbReference type="SUPFAM" id="SSF53720">
    <property type="entry name" value="ALDH-like"/>
    <property type="match status" value="1"/>
</dbReference>
<dbReference type="Proteomes" id="UP000018144">
    <property type="component" value="Unassembled WGS sequence"/>
</dbReference>
<organism evidence="8 9">
    <name type="scientific">Pyronema omphalodes (strain CBS 100304)</name>
    <name type="common">Pyronema confluens</name>
    <dbReference type="NCBI Taxonomy" id="1076935"/>
    <lineage>
        <taxon>Eukaryota</taxon>
        <taxon>Fungi</taxon>
        <taxon>Dikarya</taxon>
        <taxon>Ascomycota</taxon>
        <taxon>Pezizomycotina</taxon>
        <taxon>Pezizomycetes</taxon>
        <taxon>Pezizales</taxon>
        <taxon>Pyronemataceae</taxon>
        <taxon>Pyronema</taxon>
    </lineage>
</organism>
<evidence type="ECO:0000313" key="9">
    <source>
        <dbReference type="Proteomes" id="UP000018144"/>
    </source>
</evidence>
<dbReference type="PANTHER" id="PTHR11699">
    <property type="entry name" value="ALDEHYDE DEHYDROGENASE-RELATED"/>
    <property type="match status" value="1"/>
</dbReference>
<sequence>MVSAENIWNGAPAGELTGSALLHDITTKAREHYINGKFYNSDKGFFPVYNPATAQQLCWCYNAHQEDIELAISTSEEAFKTWSKTPPIERSRILLAAVKLIRKNNNTLAMIESLDTGKPYAETSTVDITTGADVLEYFAGLGMGMGEGKTIQLRETAWVYTRKEPLGICVGIGAWNYPLQIALWKCAPALAAGNTFIFKPSEVTPLSALCLAKIFSDAGLPPGVFNVIQGGALAGKLLVSHPRVAKVSFTGQPQTGINVYQAAAKTLKPVTLELGGKSPFIVFPDCNLTAAVDCCLTANFFSSGQVCTNGTRVFIHKKIHRSFSELLVQRVEELIRIGNPLHPDTNFGPLVSKQHMEKVLEYIRFGTLNDHATLLYSGSDNVSIPPTWRNGYWVAPTIFTDCTDDMRIVREEIFGPVACLLSFDTIEEVISRANGTPLGLAAGVFTENINIANRVMNEVKAGICWVNTWGESPAQMPVGGWGLSGLGFENGQEALQQFTKNKSVLMENGVPIPAFSKL</sequence>
<feature type="active site" evidence="5">
    <location>
        <position position="273"/>
    </location>
</feature>
<name>U4L7D7_PYROM</name>
<dbReference type="AlphaFoldDB" id="U4L7D7"/>
<dbReference type="OMA" id="CREGIRM"/>
<dbReference type="OrthoDB" id="310895at2759"/>
<keyword evidence="2 6" id="KW-0560">Oxidoreductase</keyword>
<evidence type="ECO:0000256" key="1">
    <source>
        <dbReference type="ARBA" id="ARBA00009986"/>
    </source>
</evidence>
<dbReference type="InterPro" id="IPR016163">
    <property type="entry name" value="Ald_DH_C"/>
</dbReference>
<evidence type="ECO:0000256" key="5">
    <source>
        <dbReference type="PROSITE-ProRule" id="PRU10007"/>
    </source>
</evidence>
<evidence type="ECO:0000256" key="6">
    <source>
        <dbReference type="RuleBase" id="RU003345"/>
    </source>
</evidence>
<keyword evidence="9" id="KW-1185">Reference proteome</keyword>
<comment type="catalytic activity">
    <reaction evidence="4">
        <text>an aldehyde + NAD(+) + H2O = a carboxylate + NADH + 2 H(+)</text>
        <dbReference type="Rhea" id="RHEA:16185"/>
        <dbReference type="ChEBI" id="CHEBI:15377"/>
        <dbReference type="ChEBI" id="CHEBI:15378"/>
        <dbReference type="ChEBI" id="CHEBI:17478"/>
        <dbReference type="ChEBI" id="CHEBI:29067"/>
        <dbReference type="ChEBI" id="CHEBI:57540"/>
        <dbReference type="ChEBI" id="CHEBI:57945"/>
        <dbReference type="EC" id="1.2.1.3"/>
    </reaction>
</comment>
<comment type="similarity">
    <text evidence="1 6">Belongs to the aldehyde dehydrogenase family.</text>
</comment>
<evidence type="ECO:0000259" key="7">
    <source>
        <dbReference type="Pfam" id="PF00171"/>
    </source>
</evidence>
<dbReference type="PROSITE" id="PS00070">
    <property type="entry name" value="ALDEHYDE_DEHYDR_CYS"/>
    <property type="match status" value="1"/>
</dbReference>
<dbReference type="eggNOG" id="KOG2450">
    <property type="taxonomic scope" value="Eukaryota"/>
</dbReference>
<evidence type="ECO:0000256" key="4">
    <source>
        <dbReference type="ARBA" id="ARBA00049194"/>
    </source>
</evidence>
<protein>
    <recommendedName>
        <fullName evidence="3">aldehyde dehydrogenase (NAD(+))</fullName>
        <ecNumber evidence="3">1.2.1.3</ecNumber>
    </recommendedName>
</protein>
<dbReference type="FunFam" id="3.40.605.10:FF:000007">
    <property type="entry name" value="NAD/NADP-dependent betaine aldehyde dehydrogenase"/>
    <property type="match status" value="1"/>
</dbReference>
<dbReference type="STRING" id="1076935.U4L7D7"/>
<dbReference type="InterPro" id="IPR029510">
    <property type="entry name" value="Ald_DH_CS_GLU"/>
</dbReference>
<evidence type="ECO:0000256" key="2">
    <source>
        <dbReference type="ARBA" id="ARBA00023002"/>
    </source>
</evidence>
<reference evidence="8 9" key="1">
    <citation type="journal article" date="2013" name="PLoS Genet.">
        <title>The genome and development-dependent transcriptomes of Pyronema confluens: a window into fungal evolution.</title>
        <authorList>
            <person name="Traeger S."/>
            <person name="Altegoer F."/>
            <person name="Freitag M."/>
            <person name="Gabaldon T."/>
            <person name="Kempken F."/>
            <person name="Kumar A."/>
            <person name="Marcet-Houben M."/>
            <person name="Poggeler S."/>
            <person name="Stajich J.E."/>
            <person name="Nowrousian M."/>
        </authorList>
    </citation>
    <scope>NUCLEOTIDE SEQUENCE [LARGE SCALE GENOMIC DNA]</scope>
    <source>
        <strain evidence="9">CBS 100304</strain>
        <tissue evidence="8">Vegetative mycelium</tissue>
    </source>
</reference>
<dbReference type="InterPro" id="IPR016162">
    <property type="entry name" value="Ald_DH_N"/>
</dbReference>
<dbReference type="EMBL" id="HF935778">
    <property type="protein sequence ID" value="CCX13088.1"/>
    <property type="molecule type" value="Genomic_DNA"/>
</dbReference>
<feature type="domain" description="Aldehyde dehydrogenase" evidence="7">
    <location>
        <begin position="41"/>
        <end position="504"/>
    </location>
</feature>
<evidence type="ECO:0000256" key="3">
    <source>
        <dbReference type="ARBA" id="ARBA00024226"/>
    </source>
</evidence>
<dbReference type="InterPro" id="IPR016161">
    <property type="entry name" value="Ald_DH/histidinol_DH"/>
</dbReference>
<dbReference type="Gene3D" id="3.40.605.10">
    <property type="entry name" value="Aldehyde Dehydrogenase, Chain A, domain 1"/>
    <property type="match status" value="1"/>
</dbReference>
<dbReference type="EC" id="1.2.1.3" evidence="3"/>
<dbReference type="PROSITE" id="PS00687">
    <property type="entry name" value="ALDEHYDE_DEHYDR_GLU"/>
    <property type="match status" value="1"/>
</dbReference>
<dbReference type="NCBIfam" id="NF009725">
    <property type="entry name" value="PRK13252.1"/>
    <property type="match status" value="1"/>
</dbReference>
<dbReference type="InterPro" id="IPR015590">
    <property type="entry name" value="Aldehyde_DH_dom"/>
</dbReference>
<dbReference type="Gene3D" id="3.40.309.10">
    <property type="entry name" value="Aldehyde Dehydrogenase, Chain A, domain 2"/>
    <property type="match status" value="1"/>
</dbReference>
<proteinExistence type="inferred from homology"/>